<keyword evidence="3" id="KW-1185">Reference proteome</keyword>
<dbReference type="AlphaFoldDB" id="A0A517PIC1"/>
<dbReference type="OrthoDB" id="8114960at2"/>
<dbReference type="RefSeq" id="WP_145181017.1">
    <property type="nucleotide sequence ID" value="NZ_CP036266.1"/>
</dbReference>
<dbReference type="PROSITE" id="PS51502">
    <property type="entry name" value="S_R_A_B_BARREL"/>
    <property type="match status" value="1"/>
</dbReference>
<name>A0A517PIC1_9PLAN</name>
<organism evidence="2 3">
    <name type="scientific">Gimesia chilikensis</name>
    <dbReference type="NCBI Taxonomy" id="2605989"/>
    <lineage>
        <taxon>Bacteria</taxon>
        <taxon>Pseudomonadati</taxon>
        <taxon>Planctomycetota</taxon>
        <taxon>Planctomycetia</taxon>
        <taxon>Planctomycetales</taxon>
        <taxon>Planctomycetaceae</taxon>
        <taxon>Gimesia</taxon>
    </lineage>
</organism>
<sequence>MADTQLAHMVYFTLNDGSPEAIQTMVNACHIYLKDHPGVVYFSAGQRGPEFQREVNNQEFHVALNVVFDSKESHDIYQTAPDHLKFIEENKASWAKVQVCDSYVTS</sequence>
<dbReference type="Pfam" id="PF07876">
    <property type="entry name" value="Dabb"/>
    <property type="match status" value="1"/>
</dbReference>
<proteinExistence type="predicted"/>
<protein>
    <submittedName>
        <fullName evidence="2">Stress responsive A/B Barrel Domain protein</fullName>
    </submittedName>
</protein>
<dbReference type="SUPFAM" id="SSF54909">
    <property type="entry name" value="Dimeric alpha+beta barrel"/>
    <property type="match status" value="1"/>
</dbReference>
<reference evidence="2 3" key="1">
    <citation type="submission" date="2019-02" db="EMBL/GenBank/DDBJ databases">
        <title>Deep-cultivation of Planctomycetes and their phenomic and genomic characterization uncovers novel biology.</title>
        <authorList>
            <person name="Wiegand S."/>
            <person name="Jogler M."/>
            <person name="Boedeker C."/>
            <person name="Pinto D."/>
            <person name="Vollmers J."/>
            <person name="Rivas-Marin E."/>
            <person name="Kohn T."/>
            <person name="Peeters S.H."/>
            <person name="Heuer A."/>
            <person name="Rast P."/>
            <person name="Oberbeckmann S."/>
            <person name="Bunk B."/>
            <person name="Jeske O."/>
            <person name="Meyerdierks A."/>
            <person name="Storesund J.E."/>
            <person name="Kallscheuer N."/>
            <person name="Luecker S."/>
            <person name="Lage O.M."/>
            <person name="Pohl T."/>
            <person name="Merkel B.J."/>
            <person name="Hornburger P."/>
            <person name="Mueller R.-W."/>
            <person name="Bruemmer F."/>
            <person name="Labrenz M."/>
            <person name="Spormann A.M."/>
            <person name="Op den Camp H."/>
            <person name="Overmann J."/>
            <person name="Amann R."/>
            <person name="Jetten M.S.M."/>
            <person name="Mascher T."/>
            <person name="Medema M.H."/>
            <person name="Devos D.P."/>
            <person name="Kaster A.-K."/>
            <person name="Ovreas L."/>
            <person name="Rohde M."/>
            <person name="Galperin M.Y."/>
            <person name="Jogler C."/>
        </authorList>
    </citation>
    <scope>NUCLEOTIDE SEQUENCE [LARGE SCALE GENOMIC DNA]</scope>
    <source>
        <strain evidence="2 3">HG66A1</strain>
    </source>
</reference>
<evidence type="ECO:0000313" key="2">
    <source>
        <dbReference type="EMBL" id="QDT19130.1"/>
    </source>
</evidence>
<dbReference type="SMART" id="SM00886">
    <property type="entry name" value="Dabb"/>
    <property type="match status" value="1"/>
</dbReference>
<dbReference type="InterPro" id="IPR013097">
    <property type="entry name" value="Dabb"/>
</dbReference>
<evidence type="ECO:0000313" key="3">
    <source>
        <dbReference type="Proteomes" id="UP000320421"/>
    </source>
</evidence>
<evidence type="ECO:0000259" key="1">
    <source>
        <dbReference type="PROSITE" id="PS51502"/>
    </source>
</evidence>
<feature type="domain" description="Stress-response A/B barrel" evidence="1">
    <location>
        <begin position="6"/>
        <end position="102"/>
    </location>
</feature>
<gene>
    <name evidence="2" type="ORF">HG66A1_08940</name>
</gene>
<dbReference type="EMBL" id="CP036266">
    <property type="protein sequence ID" value="QDT19130.1"/>
    <property type="molecule type" value="Genomic_DNA"/>
</dbReference>
<dbReference type="Gene3D" id="3.30.70.100">
    <property type="match status" value="1"/>
</dbReference>
<dbReference type="Proteomes" id="UP000320421">
    <property type="component" value="Chromosome"/>
</dbReference>
<accession>A0A517PIC1</accession>
<dbReference type="InterPro" id="IPR011008">
    <property type="entry name" value="Dimeric_a/b-barrel"/>
</dbReference>